<protein>
    <recommendedName>
        <fullName evidence="3">Secreted protein</fullName>
    </recommendedName>
</protein>
<name>A0ABX1IDT2_STRGB</name>
<sequence length="166" mass="18379">MRTLLFLDIDGTLIPFGGRTPYATYTGPALPDHPLLDRLDPALGPGLLSLGCEMAWATTWGEDANTVVAPWLGLPRLPVVDWPERADETFRPVGVHWKTEPLLARAAGRPFVWLDDEITDADRAWVAARHTAPALLRRVDHRVGLTPADLAGLRERLRETGLHRAL</sequence>
<dbReference type="EMBL" id="JAAXMD010000024">
    <property type="protein sequence ID" value="NKQ23823.1"/>
    <property type="molecule type" value="Genomic_DNA"/>
</dbReference>
<dbReference type="Pfam" id="PF18143">
    <property type="entry name" value="HAD_SAK_2"/>
    <property type="match status" value="1"/>
</dbReference>
<organism evidence="1 2">
    <name type="scientific">Streptomyces galbus</name>
    <dbReference type="NCBI Taxonomy" id="33898"/>
    <lineage>
        <taxon>Bacteria</taxon>
        <taxon>Bacillati</taxon>
        <taxon>Actinomycetota</taxon>
        <taxon>Actinomycetes</taxon>
        <taxon>Kitasatosporales</taxon>
        <taxon>Streptomycetaceae</taxon>
        <taxon>Streptomyces</taxon>
    </lineage>
</organism>
<evidence type="ECO:0000313" key="2">
    <source>
        <dbReference type="Proteomes" id="UP000744032"/>
    </source>
</evidence>
<comment type="caution">
    <text evidence="1">The sequence shown here is derived from an EMBL/GenBank/DDBJ whole genome shotgun (WGS) entry which is preliminary data.</text>
</comment>
<evidence type="ECO:0008006" key="3">
    <source>
        <dbReference type="Google" id="ProtNLM"/>
    </source>
</evidence>
<keyword evidence="2" id="KW-1185">Reference proteome</keyword>
<reference evidence="1 2" key="1">
    <citation type="submission" date="2020-04" db="EMBL/GenBank/DDBJ databases">
        <title>Genome sequence of Streptomyces galbus strain I339.</title>
        <authorList>
            <person name="Silva E.A.N."/>
            <person name="Merces M."/>
            <person name="Castelo Branco A.P.O.T."/>
            <person name="Vasconcelos P.C."/>
            <person name="Costa N.P."/>
            <person name="Marinho G.C.S."/>
            <person name="Oliveira C.J.B."/>
            <person name="Araujo D."/>
            <person name="Rodrigues Junior V.S."/>
            <person name="Almeida R."/>
            <person name="Silva Filho U.R."/>
            <person name="Andrade A.S.A."/>
            <person name="Cibulski S.P."/>
        </authorList>
    </citation>
    <scope>NUCLEOTIDE SEQUENCE [LARGE SCALE GENOMIC DNA]</scope>
    <source>
        <strain evidence="1 2">I339</strain>
    </source>
</reference>
<proteinExistence type="predicted"/>
<dbReference type="RefSeq" id="WP_168372488.1">
    <property type="nucleotide sequence ID" value="NZ_JAAXMD010000024.1"/>
</dbReference>
<evidence type="ECO:0000313" key="1">
    <source>
        <dbReference type="EMBL" id="NKQ23823.1"/>
    </source>
</evidence>
<gene>
    <name evidence="1" type="ORF">HF200_04910</name>
</gene>
<accession>A0ABX1IDT2</accession>
<dbReference type="Proteomes" id="UP000744032">
    <property type="component" value="Unassembled WGS sequence"/>
</dbReference>